<proteinExistence type="predicted"/>
<evidence type="ECO:0000313" key="6">
    <source>
        <dbReference type="Proteomes" id="UP000322981"/>
    </source>
</evidence>
<dbReference type="Proteomes" id="UP000322981">
    <property type="component" value="Unassembled WGS sequence"/>
</dbReference>
<evidence type="ECO:0000259" key="3">
    <source>
        <dbReference type="Pfam" id="PF02563"/>
    </source>
</evidence>
<evidence type="ECO:0000313" key="5">
    <source>
        <dbReference type="EMBL" id="KAA6181854.1"/>
    </source>
</evidence>
<dbReference type="InterPro" id="IPR003715">
    <property type="entry name" value="Poly_export_N"/>
</dbReference>
<accession>A0A5M8FBY8</accession>
<dbReference type="RefSeq" id="WP_150094919.1">
    <property type="nucleotide sequence ID" value="NZ_JBFUOH010000071.1"/>
</dbReference>
<sequence>MMTRRLYPWLPLLLLLGILLPSLAQAQADSNYRLGAGDVISVKVFGEESLSFDEVRLTDAGTLPFPFLGEVRASGLTPAQLEREIARGLRGDYLVNPRVTINVINYRHFYVNGEVNTPGGYPYQPGLTVRKAIALAGGKTERASRNKMTIIQEGDLSKEPRRVTLDSAVNPGDILTIEESFF</sequence>
<name>A0A5M8FBY8_9GAMM</name>
<dbReference type="PANTHER" id="PTHR33619">
    <property type="entry name" value="POLYSACCHARIDE EXPORT PROTEIN GFCE-RELATED"/>
    <property type="match status" value="1"/>
</dbReference>
<evidence type="ECO:0000256" key="2">
    <source>
        <dbReference type="SAM" id="SignalP"/>
    </source>
</evidence>
<feature type="signal peptide" evidence="2">
    <location>
        <begin position="1"/>
        <end position="26"/>
    </location>
</feature>
<dbReference type="InterPro" id="IPR049712">
    <property type="entry name" value="Poly_export"/>
</dbReference>
<dbReference type="SUPFAM" id="SSF142984">
    <property type="entry name" value="Nqo1 middle domain-like"/>
    <property type="match status" value="1"/>
</dbReference>
<protein>
    <submittedName>
        <fullName evidence="5">Polysaccharide export protein</fullName>
    </submittedName>
</protein>
<dbReference type="GO" id="GO:0015159">
    <property type="term" value="F:polysaccharide transmembrane transporter activity"/>
    <property type="evidence" value="ECO:0007669"/>
    <property type="project" value="InterPro"/>
</dbReference>
<gene>
    <name evidence="5" type="ORF">F2Q65_18730</name>
</gene>
<reference evidence="5 6" key="1">
    <citation type="submission" date="2019-09" db="EMBL/GenBank/DDBJ databases">
        <title>Whole-genome sequence of the purple sulfur bacterium Thiohalocapsa marina DSM 19078.</title>
        <authorList>
            <person name="Kyndt J.A."/>
            <person name="Meyer T.E."/>
        </authorList>
    </citation>
    <scope>NUCLEOTIDE SEQUENCE [LARGE SCALE GENOMIC DNA]</scope>
    <source>
        <strain evidence="5 6">DSM 19078</strain>
    </source>
</reference>
<dbReference type="Pfam" id="PF10531">
    <property type="entry name" value="SLBB"/>
    <property type="match status" value="1"/>
</dbReference>
<dbReference type="OrthoDB" id="9808421at2"/>
<dbReference type="Gene3D" id="3.10.560.10">
    <property type="entry name" value="Outer membrane lipoprotein wza domain like"/>
    <property type="match status" value="1"/>
</dbReference>
<evidence type="ECO:0000256" key="1">
    <source>
        <dbReference type="ARBA" id="ARBA00022729"/>
    </source>
</evidence>
<dbReference type="Gene3D" id="3.30.1950.10">
    <property type="entry name" value="wza like domain"/>
    <property type="match status" value="1"/>
</dbReference>
<feature type="chain" id="PRO_5024350479" evidence="2">
    <location>
        <begin position="27"/>
        <end position="182"/>
    </location>
</feature>
<comment type="caution">
    <text evidence="5">The sequence shown here is derived from an EMBL/GenBank/DDBJ whole genome shotgun (WGS) entry which is preliminary data.</text>
</comment>
<evidence type="ECO:0000259" key="4">
    <source>
        <dbReference type="Pfam" id="PF10531"/>
    </source>
</evidence>
<feature type="domain" description="Soluble ligand binding" evidence="4">
    <location>
        <begin position="109"/>
        <end position="152"/>
    </location>
</feature>
<keyword evidence="1 2" id="KW-0732">Signal</keyword>
<dbReference type="EMBL" id="VWXX01000059">
    <property type="protein sequence ID" value="KAA6181854.1"/>
    <property type="molecule type" value="Genomic_DNA"/>
</dbReference>
<dbReference type="Pfam" id="PF02563">
    <property type="entry name" value="Poly_export"/>
    <property type="match status" value="1"/>
</dbReference>
<feature type="domain" description="Polysaccharide export protein N-terminal" evidence="3">
    <location>
        <begin position="27"/>
        <end position="103"/>
    </location>
</feature>
<dbReference type="AlphaFoldDB" id="A0A5M8FBY8"/>
<dbReference type="PANTHER" id="PTHR33619:SF3">
    <property type="entry name" value="POLYSACCHARIDE EXPORT PROTEIN GFCE-RELATED"/>
    <property type="match status" value="1"/>
</dbReference>
<dbReference type="InterPro" id="IPR019554">
    <property type="entry name" value="Soluble_ligand-bd"/>
</dbReference>
<keyword evidence="6" id="KW-1185">Reference proteome</keyword>
<organism evidence="5 6">
    <name type="scientific">Thiohalocapsa marina</name>
    <dbReference type="NCBI Taxonomy" id="424902"/>
    <lineage>
        <taxon>Bacteria</taxon>
        <taxon>Pseudomonadati</taxon>
        <taxon>Pseudomonadota</taxon>
        <taxon>Gammaproteobacteria</taxon>
        <taxon>Chromatiales</taxon>
        <taxon>Chromatiaceae</taxon>
        <taxon>Thiohalocapsa</taxon>
    </lineage>
</organism>